<feature type="chain" id="PRO_5045896502" description="DUF2961 domain-containing protein" evidence="1">
    <location>
        <begin position="19"/>
        <end position="161"/>
    </location>
</feature>
<proteinExistence type="predicted"/>
<evidence type="ECO:0008006" key="4">
    <source>
        <dbReference type="Google" id="ProtNLM"/>
    </source>
</evidence>
<evidence type="ECO:0000256" key="1">
    <source>
        <dbReference type="SAM" id="SignalP"/>
    </source>
</evidence>
<sequence>MRYSPILPLAFLLGCATADQPATEAPATTPAAPTISRAFDVPALLGLSASEIARPLAGQGIRPDPNAMSQNGASGTTETVTTYWHDSTGLDVSYDPATLRVNSFFVKPRSGHTANYETLLKLANVSRYDKRLTIEPMASVDNPQLYTGVKITPQAPTAAAQ</sequence>
<keyword evidence="3" id="KW-1185">Reference proteome</keyword>
<dbReference type="RefSeq" id="WP_243513010.1">
    <property type="nucleotide sequence ID" value="NZ_CP094534.1"/>
</dbReference>
<gene>
    <name evidence="2" type="ORF">MTP16_19590</name>
</gene>
<dbReference type="Proteomes" id="UP000831390">
    <property type="component" value="Chromosome"/>
</dbReference>
<evidence type="ECO:0000313" key="2">
    <source>
        <dbReference type="EMBL" id="UOE33316.1"/>
    </source>
</evidence>
<dbReference type="PROSITE" id="PS51257">
    <property type="entry name" value="PROKAR_LIPOPROTEIN"/>
    <property type="match status" value="1"/>
</dbReference>
<accession>A0ABY4B6J1</accession>
<protein>
    <recommendedName>
        <fullName evidence="4">DUF2961 domain-containing protein</fullName>
    </recommendedName>
</protein>
<reference evidence="2 3" key="1">
    <citation type="submission" date="2022-03" db="EMBL/GenBank/DDBJ databases">
        <title>Hymenobactersp. isolated from the air.</title>
        <authorList>
            <person name="Won M."/>
            <person name="Kwon S.-W."/>
        </authorList>
    </citation>
    <scope>NUCLEOTIDE SEQUENCE [LARGE SCALE GENOMIC DNA]</scope>
    <source>
        <strain evidence="2 3">KACC 22596</strain>
    </source>
</reference>
<dbReference type="EMBL" id="CP094534">
    <property type="protein sequence ID" value="UOE33316.1"/>
    <property type="molecule type" value="Genomic_DNA"/>
</dbReference>
<feature type="signal peptide" evidence="1">
    <location>
        <begin position="1"/>
        <end position="18"/>
    </location>
</feature>
<name>A0ABY4B6J1_9BACT</name>
<evidence type="ECO:0000313" key="3">
    <source>
        <dbReference type="Proteomes" id="UP000831390"/>
    </source>
</evidence>
<keyword evidence="1" id="KW-0732">Signal</keyword>
<organism evidence="2 3">
    <name type="scientific">Hymenobacter monticola</name>
    <dbReference type="NCBI Taxonomy" id="1705399"/>
    <lineage>
        <taxon>Bacteria</taxon>
        <taxon>Pseudomonadati</taxon>
        <taxon>Bacteroidota</taxon>
        <taxon>Cytophagia</taxon>
        <taxon>Cytophagales</taxon>
        <taxon>Hymenobacteraceae</taxon>
        <taxon>Hymenobacter</taxon>
    </lineage>
</organism>